<organism evidence="16 17">
    <name type="scientific">Trichonephila inaurata madagascariensis</name>
    <dbReference type="NCBI Taxonomy" id="2747483"/>
    <lineage>
        <taxon>Eukaryota</taxon>
        <taxon>Metazoa</taxon>
        <taxon>Ecdysozoa</taxon>
        <taxon>Arthropoda</taxon>
        <taxon>Chelicerata</taxon>
        <taxon>Arachnida</taxon>
        <taxon>Araneae</taxon>
        <taxon>Araneomorphae</taxon>
        <taxon>Entelegynae</taxon>
        <taxon>Araneoidea</taxon>
        <taxon>Nephilidae</taxon>
        <taxon>Trichonephila</taxon>
        <taxon>Trichonephila inaurata</taxon>
    </lineage>
</organism>
<comment type="subcellular location">
    <subcellularLocation>
        <location evidence="1">Cell membrane</location>
        <topology evidence="1">Multi-pass membrane protein</topology>
    </subcellularLocation>
</comment>
<dbReference type="InterPro" id="IPR001320">
    <property type="entry name" value="Iontro_rcpt_C"/>
</dbReference>
<dbReference type="Gene3D" id="1.10.287.70">
    <property type="match status" value="1"/>
</dbReference>
<keyword evidence="17" id="KW-1185">Reference proteome</keyword>
<dbReference type="SMART" id="SM00918">
    <property type="entry name" value="Lig_chan-Glu_bd"/>
    <property type="match status" value="1"/>
</dbReference>
<dbReference type="GO" id="GO:0015276">
    <property type="term" value="F:ligand-gated monoatomic ion channel activity"/>
    <property type="evidence" value="ECO:0007669"/>
    <property type="project" value="InterPro"/>
</dbReference>
<keyword evidence="5 13" id="KW-0812">Transmembrane</keyword>
<dbReference type="InterPro" id="IPR019594">
    <property type="entry name" value="Glu/Gly-bd"/>
</dbReference>
<evidence type="ECO:0000256" key="13">
    <source>
        <dbReference type="SAM" id="Phobius"/>
    </source>
</evidence>
<dbReference type="Pfam" id="PF00060">
    <property type="entry name" value="Lig_chan"/>
    <property type="match status" value="1"/>
</dbReference>
<evidence type="ECO:0000256" key="5">
    <source>
        <dbReference type="ARBA" id="ARBA00022692"/>
    </source>
</evidence>
<dbReference type="Pfam" id="PF10613">
    <property type="entry name" value="Lig_chan-Glu_bd"/>
    <property type="match status" value="1"/>
</dbReference>
<evidence type="ECO:0000256" key="11">
    <source>
        <dbReference type="ARBA" id="ARBA00023286"/>
    </source>
</evidence>
<dbReference type="EMBL" id="BMAV01012984">
    <property type="protein sequence ID" value="GFY60128.1"/>
    <property type="molecule type" value="Genomic_DNA"/>
</dbReference>
<feature type="domain" description="Ionotropic glutamate receptor L-glutamate and glycine-binding" evidence="15">
    <location>
        <begin position="16"/>
        <end position="76"/>
    </location>
</feature>
<accession>A0A8X6XTV2</accession>
<evidence type="ECO:0000259" key="14">
    <source>
        <dbReference type="SMART" id="SM00079"/>
    </source>
</evidence>
<sequence length="412" mass="46824">MRFPSTVIVGVIPNENVFETRVEDGTLHLGGIEARFMDLLSKTLKFKYILKTPHDGEFGTLHGNESWSGLIGMVQRKEVDIALNLLSITEDRVKAVDFSEPYTLQDVTFIVSKPGALPPTLALLYPFDEASWISIAIVLTVASLILIRFLKLKISHQKLFLELLGSFLKQPFTVKSRSTRSRFTFSLWWCFALLMSMSYSSALLSFITIPLQKEPLKNFRELSQAVRKGTYKCFSLKGSSILSILQTSRQEHLRFLGKVIEDNKWYHDFSKLEHLKGAKVRSAVIDNQFKLQLLLGKLKFGSYAMSKDILISLNLAVALRKDFCCKSTLNKVISRFRAAGLYAKLEKEEWLRIWIARSQTIFQEMDNSMVLSVGDISGTLIFLATGLTVSLIVLSCENAYFYLNRCRTIARK</sequence>
<dbReference type="Proteomes" id="UP000886998">
    <property type="component" value="Unassembled WGS sequence"/>
</dbReference>
<dbReference type="GO" id="GO:0050906">
    <property type="term" value="P:detection of stimulus involved in sensory perception"/>
    <property type="evidence" value="ECO:0007669"/>
    <property type="project" value="UniProtKB-ARBA"/>
</dbReference>
<evidence type="ECO:0000313" key="17">
    <source>
        <dbReference type="Proteomes" id="UP000886998"/>
    </source>
</evidence>
<dbReference type="OrthoDB" id="6410737at2759"/>
<keyword evidence="8 13" id="KW-0472">Membrane</keyword>
<evidence type="ECO:0000256" key="8">
    <source>
        <dbReference type="ARBA" id="ARBA00023136"/>
    </source>
</evidence>
<evidence type="ECO:0000256" key="7">
    <source>
        <dbReference type="ARBA" id="ARBA00023065"/>
    </source>
</evidence>
<proteinExistence type="inferred from homology"/>
<dbReference type="GO" id="GO:0005886">
    <property type="term" value="C:plasma membrane"/>
    <property type="evidence" value="ECO:0007669"/>
    <property type="project" value="UniProtKB-SubCell"/>
</dbReference>
<evidence type="ECO:0000313" key="16">
    <source>
        <dbReference type="EMBL" id="GFY60128.1"/>
    </source>
</evidence>
<dbReference type="SMART" id="SM00079">
    <property type="entry name" value="PBPe"/>
    <property type="match status" value="1"/>
</dbReference>
<dbReference type="Gene3D" id="3.40.190.10">
    <property type="entry name" value="Periplasmic binding protein-like II"/>
    <property type="match status" value="1"/>
</dbReference>
<gene>
    <name evidence="16" type="primary">Grid1_1</name>
    <name evidence="16" type="ORF">TNIN_354601</name>
</gene>
<keyword evidence="10" id="KW-0325">Glycoprotein</keyword>
<evidence type="ECO:0000256" key="2">
    <source>
        <dbReference type="ARBA" id="ARBA00008685"/>
    </source>
</evidence>
<evidence type="ECO:0000259" key="15">
    <source>
        <dbReference type="SMART" id="SM00918"/>
    </source>
</evidence>
<name>A0A8X6XTV2_9ARAC</name>
<keyword evidence="3" id="KW-0813">Transport</keyword>
<evidence type="ECO:0000256" key="10">
    <source>
        <dbReference type="ARBA" id="ARBA00023180"/>
    </source>
</evidence>
<feature type="domain" description="Ionotropic glutamate receptor C-terminal" evidence="14">
    <location>
        <begin position="6"/>
        <end position="352"/>
    </location>
</feature>
<dbReference type="InterPro" id="IPR052192">
    <property type="entry name" value="Insect_Ionotropic_Sensory_Rcpt"/>
</dbReference>
<keyword evidence="6 13" id="KW-1133">Transmembrane helix</keyword>
<evidence type="ECO:0000256" key="9">
    <source>
        <dbReference type="ARBA" id="ARBA00023170"/>
    </source>
</evidence>
<dbReference type="PANTHER" id="PTHR42643">
    <property type="entry name" value="IONOTROPIC RECEPTOR 20A-RELATED"/>
    <property type="match status" value="1"/>
</dbReference>
<reference evidence="16" key="1">
    <citation type="submission" date="2020-08" db="EMBL/GenBank/DDBJ databases">
        <title>Multicomponent nature underlies the extraordinary mechanical properties of spider dragline silk.</title>
        <authorList>
            <person name="Kono N."/>
            <person name="Nakamura H."/>
            <person name="Mori M."/>
            <person name="Yoshida Y."/>
            <person name="Ohtoshi R."/>
            <person name="Malay A.D."/>
            <person name="Moran D.A.P."/>
            <person name="Tomita M."/>
            <person name="Numata K."/>
            <person name="Arakawa K."/>
        </authorList>
    </citation>
    <scope>NUCLEOTIDE SEQUENCE</scope>
</reference>
<keyword evidence="9 16" id="KW-0675">Receptor</keyword>
<protein>
    <submittedName>
        <fullName evidence="16">Glutamate receptor ionotropic, delta-1</fullName>
    </submittedName>
</protein>
<keyword evidence="11" id="KW-1071">Ligand-gated ion channel</keyword>
<feature type="transmembrane region" description="Helical" evidence="13">
    <location>
        <begin position="380"/>
        <end position="403"/>
    </location>
</feature>
<dbReference type="PANTHER" id="PTHR42643:SF30">
    <property type="entry name" value="IONOTROPIC RECEPTOR 40A-RELATED"/>
    <property type="match status" value="1"/>
</dbReference>
<evidence type="ECO:0000256" key="1">
    <source>
        <dbReference type="ARBA" id="ARBA00004651"/>
    </source>
</evidence>
<keyword evidence="4" id="KW-1003">Cell membrane</keyword>
<evidence type="ECO:0000256" key="6">
    <source>
        <dbReference type="ARBA" id="ARBA00022989"/>
    </source>
</evidence>
<evidence type="ECO:0000256" key="4">
    <source>
        <dbReference type="ARBA" id="ARBA00022475"/>
    </source>
</evidence>
<feature type="transmembrane region" description="Helical" evidence="13">
    <location>
        <begin position="185"/>
        <end position="209"/>
    </location>
</feature>
<comment type="caution">
    <text evidence="16">The sequence shown here is derived from an EMBL/GenBank/DDBJ whole genome shotgun (WGS) entry which is preliminary data.</text>
</comment>
<comment type="similarity">
    <text evidence="2">Belongs to the glutamate-gated ion channel (TC 1.A.10.1) family.</text>
</comment>
<keyword evidence="7" id="KW-0406">Ion transport</keyword>
<evidence type="ECO:0000256" key="3">
    <source>
        <dbReference type="ARBA" id="ARBA00022448"/>
    </source>
</evidence>
<dbReference type="SUPFAM" id="SSF53850">
    <property type="entry name" value="Periplasmic binding protein-like II"/>
    <property type="match status" value="1"/>
</dbReference>
<evidence type="ECO:0000256" key="12">
    <source>
        <dbReference type="ARBA" id="ARBA00023303"/>
    </source>
</evidence>
<keyword evidence="12" id="KW-0407">Ion channel</keyword>
<feature type="transmembrane region" description="Helical" evidence="13">
    <location>
        <begin position="130"/>
        <end position="150"/>
    </location>
</feature>
<dbReference type="AlphaFoldDB" id="A0A8X6XTV2"/>